<feature type="transmembrane region" description="Helical" evidence="5">
    <location>
        <begin position="103"/>
        <end position="124"/>
    </location>
</feature>
<sequence>MKDIQCLFYDYLISIDVNADTAKYLNLLVLLIGLFVIIFITDFVTRKLLINAFSKFSEKSKTHFDDLLVNHKAPRNIAHIVPLILTIKLFPFVFYDFPHFESYIVTILKVYGIILTVWIIRSILKTFESYFKTLPRLKDKPIDSYIQVVMLFVWIIAIASCLAVVINLSFIKFFTTLGAASAILLLIFKDTILGFVASIQVAVNDSVRIGDWITMEKYGADGDVIEINLSTVQVQNFDMTITHIPTFALITDSFKNWRGMQSSGGRRIKRSIILKAKSVKYLTKKDIENFKNIQLITDYLNTRQNDIDNYNNANHIDKKTLINGRNLTNIGVFRKYLQSYIENHSAINKDMFIMVRQLAPTPQGLPLEIYCFSSDKRWENYEYIMSDIFDHAIAAVPYFDLEIYELNTIIDSLNN</sequence>
<keyword evidence="4 5" id="KW-0472">Membrane</keyword>
<evidence type="ECO:0000313" key="7">
    <source>
        <dbReference type="EMBL" id="PNQ73061.1"/>
    </source>
</evidence>
<dbReference type="Proteomes" id="UP000236641">
    <property type="component" value="Unassembled WGS sequence"/>
</dbReference>
<dbReference type="Pfam" id="PF00924">
    <property type="entry name" value="MS_channel_2nd"/>
    <property type="match status" value="1"/>
</dbReference>
<evidence type="ECO:0000256" key="2">
    <source>
        <dbReference type="ARBA" id="ARBA00022692"/>
    </source>
</evidence>
<keyword evidence="8" id="KW-1185">Reference proteome</keyword>
<feature type="transmembrane region" description="Helical" evidence="5">
    <location>
        <begin position="145"/>
        <end position="165"/>
    </location>
</feature>
<dbReference type="GO" id="GO:0005886">
    <property type="term" value="C:plasma membrane"/>
    <property type="evidence" value="ECO:0007669"/>
    <property type="project" value="TreeGrafter"/>
</dbReference>
<feature type="transmembrane region" description="Helical" evidence="5">
    <location>
        <begin position="24"/>
        <end position="45"/>
    </location>
</feature>
<dbReference type="PANTHER" id="PTHR30414">
    <property type="entry name" value="MINICONDUCTANCE MECHANOSENSITIVE CHANNEL YBDG"/>
    <property type="match status" value="1"/>
</dbReference>
<gene>
    <name evidence="7" type="ORF">C1T31_08690</name>
</gene>
<evidence type="ECO:0000256" key="3">
    <source>
        <dbReference type="ARBA" id="ARBA00022989"/>
    </source>
</evidence>
<dbReference type="SUPFAM" id="SSF50182">
    <property type="entry name" value="Sm-like ribonucleoproteins"/>
    <property type="match status" value="1"/>
</dbReference>
<evidence type="ECO:0000256" key="4">
    <source>
        <dbReference type="ARBA" id="ARBA00023136"/>
    </source>
</evidence>
<feature type="transmembrane region" description="Helical" evidence="5">
    <location>
        <begin position="171"/>
        <end position="188"/>
    </location>
</feature>
<protein>
    <submittedName>
        <fullName evidence="7">Mechanosensitive ion channel protein MscS</fullName>
    </submittedName>
</protein>
<dbReference type="Gene3D" id="2.30.30.60">
    <property type="match status" value="1"/>
</dbReference>
<reference evidence="7 8" key="1">
    <citation type="submission" date="2018-01" db="EMBL/GenBank/DDBJ databases">
        <title>The draft genome of Hanstruepera neustonica JCM19743.</title>
        <authorList>
            <person name="He R.-H."/>
            <person name="Du Z.-J."/>
        </authorList>
    </citation>
    <scope>NUCLEOTIDE SEQUENCE [LARGE SCALE GENOMIC DNA]</scope>
    <source>
        <strain evidence="7 8">JCM19743</strain>
    </source>
</reference>
<accession>A0A2K1DYG3</accession>
<feature type="domain" description="Mechanosensitive ion channel MscS" evidence="6">
    <location>
        <begin position="190"/>
        <end position="258"/>
    </location>
</feature>
<organism evidence="7 8">
    <name type="scientific">Hanstruepera neustonica</name>
    <dbReference type="NCBI Taxonomy" id="1445657"/>
    <lineage>
        <taxon>Bacteria</taxon>
        <taxon>Pseudomonadati</taxon>
        <taxon>Bacteroidota</taxon>
        <taxon>Flavobacteriia</taxon>
        <taxon>Flavobacteriales</taxon>
        <taxon>Flavobacteriaceae</taxon>
        <taxon>Hanstruepera</taxon>
    </lineage>
</organism>
<dbReference type="InterPro" id="IPR023408">
    <property type="entry name" value="MscS_beta-dom_sf"/>
</dbReference>
<keyword evidence="3 5" id="KW-1133">Transmembrane helix</keyword>
<dbReference type="GO" id="GO:0008381">
    <property type="term" value="F:mechanosensitive monoatomic ion channel activity"/>
    <property type="evidence" value="ECO:0007669"/>
    <property type="project" value="InterPro"/>
</dbReference>
<evidence type="ECO:0000256" key="5">
    <source>
        <dbReference type="SAM" id="Phobius"/>
    </source>
</evidence>
<comment type="subcellular location">
    <subcellularLocation>
        <location evidence="1">Membrane</location>
    </subcellularLocation>
</comment>
<dbReference type="RefSeq" id="WP_103052100.1">
    <property type="nucleotide sequence ID" value="NZ_POWF01000004.1"/>
</dbReference>
<dbReference type="OrthoDB" id="9775207at2"/>
<dbReference type="GO" id="GO:0071470">
    <property type="term" value="P:cellular response to osmotic stress"/>
    <property type="evidence" value="ECO:0007669"/>
    <property type="project" value="InterPro"/>
</dbReference>
<proteinExistence type="predicted"/>
<evidence type="ECO:0000313" key="8">
    <source>
        <dbReference type="Proteomes" id="UP000236641"/>
    </source>
</evidence>
<keyword evidence="2 5" id="KW-0812">Transmembrane</keyword>
<evidence type="ECO:0000256" key="1">
    <source>
        <dbReference type="ARBA" id="ARBA00004370"/>
    </source>
</evidence>
<comment type="caution">
    <text evidence="7">The sequence shown here is derived from an EMBL/GenBank/DDBJ whole genome shotgun (WGS) entry which is preliminary data.</text>
</comment>
<dbReference type="InterPro" id="IPR010920">
    <property type="entry name" value="LSM_dom_sf"/>
</dbReference>
<evidence type="ECO:0000259" key="6">
    <source>
        <dbReference type="Pfam" id="PF00924"/>
    </source>
</evidence>
<name>A0A2K1DYG3_9FLAO</name>
<dbReference type="EMBL" id="POWF01000004">
    <property type="protein sequence ID" value="PNQ73061.1"/>
    <property type="molecule type" value="Genomic_DNA"/>
</dbReference>
<dbReference type="InterPro" id="IPR030192">
    <property type="entry name" value="YbdG"/>
</dbReference>
<dbReference type="InterPro" id="IPR006685">
    <property type="entry name" value="MscS_channel_2nd"/>
</dbReference>
<dbReference type="AlphaFoldDB" id="A0A2K1DYG3"/>
<dbReference type="PANTHER" id="PTHR30414:SF0">
    <property type="entry name" value="MINICONDUCTANCE MECHANOSENSITIVE CHANNEL YBDG"/>
    <property type="match status" value="1"/>
</dbReference>